<accession>A0ACB9W8U7</accession>
<protein>
    <submittedName>
        <fullName evidence="1">Uncharacterized protein</fullName>
    </submittedName>
</protein>
<dbReference type="EMBL" id="CM043801">
    <property type="protein sequence ID" value="KAI4809240.1"/>
    <property type="molecule type" value="Genomic_DNA"/>
</dbReference>
<sequence>MVQKQALTGGLREGPWGGSLFYWAGALHRSRVNRGYALLRYPPTTKPPEDYCGGNRHYFNSAENPRIGAEEKETKQFVVVLITKKIELYPQR</sequence>
<name>A0ACB9W8U7_CHAAC</name>
<evidence type="ECO:0000313" key="1">
    <source>
        <dbReference type="EMBL" id="KAI4809240.1"/>
    </source>
</evidence>
<reference evidence="1" key="1">
    <citation type="submission" date="2022-05" db="EMBL/GenBank/DDBJ databases">
        <title>Chromosome-level genome of Chaenocephalus aceratus.</title>
        <authorList>
            <person name="Park H."/>
        </authorList>
    </citation>
    <scope>NUCLEOTIDE SEQUENCE</scope>
    <source>
        <strain evidence="1">KU_202001</strain>
    </source>
</reference>
<gene>
    <name evidence="1" type="ORF">KUCAC02_018146</name>
</gene>
<evidence type="ECO:0000313" key="2">
    <source>
        <dbReference type="Proteomes" id="UP001057452"/>
    </source>
</evidence>
<proteinExistence type="predicted"/>
<dbReference type="Proteomes" id="UP001057452">
    <property type="component" value="Chromosome 17"/>
</dbReference>
<organism evidence="1 2">
    <name type="scientific">Chaenocephalus aceratus</name>
    <name type="common">Blackfin icefish</name>
    <name type="synonym">Chaenichthys aceratus</name>
    <dbReference type="NCBI Taxonomy" id="36190"/>
    <lineage>
        <taxon>Eukaryota</taxon>
        <taxon>Metazoa</taxon>
        <taxon>Chordata</taxon>
        <taxon>Craniata</taxon>
        <taxon>Vertebrata</taxon>
        <taxon>Euteleostomi</taxon>
        <taxon>Actinopterygii</taxon>
        <taxon>Neopterygii</taxon>
        <taxon>Teleostei</taxon>
        <taxon>Neoteleostei</taxon>
        <taxon>Acanthomorphata</taxon>
        <taxon>Eupercaria</taxon>
        <taxon>Perciformes</taxon>
        <taxon>Notothenioidei</taxon>
        <taxon>Channichthyidae</taxon>
        <taxon>Chaenocephalus</taxon>
    </lineage>
</organism>
<comment type="caution">
    <text evidence="1">The sequence shown here is derived from an EMBL/GenBank/DDBJ whole genome shotgun (WGS) entry which is preliminary data.</text>
</comment>
<keyword evidence="2" id="KW-1185">Reference proteome</keyword>